<dbReference type="Pfam" id="PF14759">
    <property type="entry name" value="Reductase_C"/>
    <property type="match status" value="1"/>
</dbReference>
<dbReference type="PRINTS" id="PR00368">
    <property type="entry name" value="FADPNR"/>
</dbReference>
<comment type="cofactor">
    <cofactor evidence="1">
        <name>FAD</name>
        <dbReference type="ChEBI" id="CHEBI:57692"/>
    </cofactor>
</comment>
<dbReference type="Proteomes" id="UP000663801">
    <property type="component" value="Unassembled WGS sequence"/>
</dbReference>
<dbReference type="GO" id="GO:0016651">
    <property type="term" value="F:oxidoreductase activity, acting on NAD(P)H"/>
    <property type="evidence" value="ECO:0007669"/>
    <property type="project" value="TreeGrafter"/>
</dbReference>
<evidence type="ECO:0000256" key="1">
    <source>
        <dbReference type="ARBA" id="ARBA00001974"/>
    </source>
</evidence>
<dbReference type="AlphaFoldDB" id="A0A938YEZ3"/>
<dbReference type="InterPro" id="IPR028202">
    <property type="entry name" value="Reductase_C"/>
</dbReference>
<feature type="domain" description="FAD/NAD(P)-binding" evidence="6">
    <location>
        <begin position="7"/>
        <end position="308"/>
    </location>
</feature>
<sequence>MSTARGIVIVGSGQGGVQLADSLRGEGYTGPIDLFGTEVHLPYQRPPLSKDFLGVPDETGQDATALPIRAEKFFVERDVTFHPGVGVETIDPAAATITAVDGQVLPYRDLVLATGARNRALRIPGAELAGVHSLRTLDDAAALRADLLTARRALVVGAGFIGLEFAASARAHGVEVTVLEMAPRMMGRVLSPEMSDHFHGQHTAAGVRTVFGEGITEILGEDGRVVAGVGSSGTRYPADLVVVGVGVLPNIEIAQQAGLAVGNGIVVDEYLRSSDPHVWALGDCCAYPDARTGALIRLESVQNAVDQAKILARTLTGTPTPYAATPWFWSHQGGNRLQIAGLIPTDARSVLRGDPASGSFSVFRFVGDDFAGAESVNNAADHLAARRILDRSLPLTPEQVADPTFDLKGHSRTSPVPAA</sequence>
<evidence type="ECO:0000259" key="6">
    <source>
        <dbReference type="Pfam" id="PF07992"/>
    </source>
</evidence>
<dbReference type="RefSeq" id="WP_205256562.1">
    <property type="nucleotide sequence ID" value="NZ_BAAAPV010000001.1"/>
</dbReference>
<accession>A0A938YEZ3</accession>
<reference evidence="8" key="1">
    <citation type="submission" date="2021-01" db="EMBL/GenBank/DDBJ databases">
        <title>KCTC 19127 draft genome.</title>
        <authorList>
            <person name="An D."/>
        </authorList>
    </citation>
    <scope>NUCLEOTIDE SEQUENCE</scope>
    <source>
        <strain evidence="8">KCTC 19127</strain>
    </source>
</reference>
<dbReference type="Pfam" id="PF07992">
    <property type="entry name" value="Pyr_redox_2"/>
    <property type="match status" value="1"/>
</dbReference>
<dbReference type="InterPro" id="IPR023753">
    <property type="entry name" value="FAD/NAD-binding_dom"/>
</dbReference>
<gene>
    <name evidence="8" type="ORF">JL107_08365</name>
</gene>
<keyword evidence="2" id="KW-0285">Flavoprotein</keyword>
<dbReference type="SUPFAM" id="SSF55424">
    <property type="entry name" value="FAD/NAD-linked reductases, dimerisation (C-terminal) domain"/>
    <property type="match status" value="1"/>
</dbReference>
<dbReference type="InterPro" id="IPR016156">
    <property type="entry name" value="FAD/NAD-linked_Rdtase_dimer_sf"/>
</dbReference>
<dbReference type="GO" id="GO:0005737">
    <property type="term" value="C:cytoplasm"/>
    <property type="evidence" value="ECO:0007669"/>
    <property type="project" value="TreeGrafter"/>
</dbReference>
<keyword evidence="9" id="KW-1185">Reference proteome</keyword>
<organism evidence="8 9">
    <name type="scientific">Nakamurella flavida</name>
    <dbReference type="NCBI Taxonomy" id="363630"/>
    <lineage>
        <taxon>Bacteria</taxon>
        <taxon>Bacillati</taxon>
        <taxon>Actinomycetota</taxon>
        <taxon>Actinomycetes</taxon>
        <taxon>Nakamurellales</taxon>
        <taxon>Nakamurellaceae</taxon>
        <taxon>Nakamurella</taxon>
    </lineage>
</organism>
<name>A0A938YEZ3_9ACTN</name>
<evidence type="ECO:0000256" key="5">
    <source>
        <dbReference type="SAM" id="MobiDB-lite"/>
    </source>
</evidence>
<evidence type="ECO:0000256" key="4">
    <source>
        <dbReference type="ARBA" id="ARBA00023002"/>
    </source>
</evidence>
<evidence type="ECO:0000313" key="9">
    <source>
        <dbReference type="Proteomes" id="UP000663801"/>
    </source>
</evidence>
<dbReference type="Gene3D" id="3.30.390.30">
    <property type="match status" value="1"/>
</dbReference>
<feature type="domain" description="Reductase C-terminal" evidence="7">
    <location>
        <begin position="327"/>
        <end position="408"/>
    </location>
</feature>
<keyword evidence="3" id="KW-0274">FAD</keyword>
<dbReference type="EMBL" id="JAERWL010000007">
    <property type="protein sequence ID" value="MBM9476451.1"/>
    <property type="molecule type" value="Genomic_DNA"/>
</dbReference>
<comment type="caution">
    <text evidence="8">The sequence shown here is derived from an EMBL/GenBank/DDBJ whole genome shotgun (WGS) entry which is preliminary data.</text>
</comment>
<dbReference type="PANTHER" id="PTHR43557:SF2">
    <property type="entry name" value="RIESKE DOMAIN-CONTAINING PROTEIN-RELATED"/>
    <property type="match status" value="1"/>
</dbReference>
<proteinExistence type="predicted"/>
<dbReference type="PRINTS" id="PR00411">
    <property type="entry name" value="PNDRDTASEI"/>
</dbReference>
<evidence type="ECO:0000256" key="3">
    <source>
        <dbReference type="ARBA" id="ARBA00022827"/>
    </source>
</evidence>
<dbReference type="SUPFAM" id="SSF51905">
    <property type="entry name" value="FAD/NAD(P)-binding domain"/>
    <property type="match status" value="2"/>
</dbReference>
<evidence type="ECO:0000313" key="8">
    <source>
        <dbReference type="EMBL" id="MBM9476451.1"/>
    </source>
</evidence>
<evidence type="ECO:0000256" key="2">
    <source>
        <dbReference type="ARBA" id="ARBA00022630"/>
    </source>
</evidence>
<dbReference type="PANTHER" id="PTHR43557">
    <property type="entry name" value="APOPTOSIS-INDUCING FACTOR 1"/>
    <property type="match status" value="1"/>
</dbReference>
<dbReference type="InterPro" id="IPR036188">
    <property type="entry name" value="FAD/NAD-bd_sf"/>
</dbReference>
<feature type="region of interest" description="Disordered" evidence="5">
    <location>
        <begin position="400"/>
        <end position="419"/>
    </location>
</feature>
<dbReference type="Gene3D" id="3.50.50.60">
    <property type="entry name" value="FAD/NAD(P)-binding domain"/>
    <property type="match status" value="2"/>
</dbReference>
<protein>
    <submittedName>
        <fullName evidence="8">FAD-dependent oxidoreductase</fullName>
    </submittedName>
</protein>
<keyword evidence="4" id="KW-0560">Oxidoreductase</keyword>
<dbReference type="InterPro" id="IPR050446">
    <property type="entry name" value="FAD-oxidoreductase/Apoptosis"/>
</dbReference>
<evidence type="ECO:0000259" key="7">
    <source>
        <dbReference type="Pfam" id="PF14759"/>
    </source>
</evidence>